<organism evidence="1">
    <name type="scientific">bioreactor metagenome</name>
    <dbReference type="NCBI Taxonomy" id="1076179"/>
    <lineage>
        <taxon>unclassified sequences</taxon>
        <taxon>metagenomes</taxon>
        <taxon>ecological metagenomes</taxon>
    </lineage>
</organism>
<proteinExistence type="predicted"/>
<dbReference type="EMBL" id="VSSQ01084816">
    <property type="protein sequence ID" value="MPN32681.1"/>
    <property type="molecule type" value="Genomic_DNA"/>
</dbReference>
<evidence type="ECO:0000313" key="1">
    <source>
        <dbReference type="EMBL" id="MPN32681.1"/>
    </source>
</evidence>
<accession>A0A645H0V1</accession>
<reference evidence="1" key="1">
    <citation type="submission" date="2019-08" db="EMBL/GenBank/DDBJ databases">
        <authorList>
            <person name="Kucharzyk K."/>
            <person name="Murdoch R.W."/>
            <person name="Higgins S."/>
            <person name="Loffler F."/>
        </authorList>
    </citation>
    <scope>NUCLEOTIDE SEQUENCE</scope>
</reference>
<comment type="caution">
    <text evidence="1">The sequence shown here is derived from an EMBL/GenBank/DDBJ whole genome shotgun (WGS) entry which is preliminary data.</text>
</comment>
<dbReference type="AlphaFoldDB" id="A0A645H0V1"/>
<name>A0A645H0V1_9ZZZZ</name>
<gene>
    <name evidence="1" type="ORF">SDC9_180161</name>
</gene>
<sequence length="72" mass="8161">MRHIGDQLGLHPLVFDRIRHRVAQAFLIVKNILRKSMQPSGNLVHVQCRVQFPAADGTRRAHNAVKPFDALP</sequence>
<protein>
    <submittedName>
        <fullName evidence="1">Uncharacterized protein</fullName>
    </submittedName>
</protein>